<dbReference type="NCBIfam" id="TIGR02432">
    <property type="entry name" value="lysidine_TilS_N"/>
    <property type="match status" value="1"/>
</dbReference>
<keyword evidence="5 8" id="KW-0547">Nucleotide-binding</keyword>
<dbReference type="HAMAP" id="MF_01161">
    <property type="entry name" value="tRNA_Ile_lys_synt"/>
    <property type="match status" value="1"/>
</dbReference>
<protein>
    <recommendedName>
        <fullName evidence="8">tRNA(Ile)-lysidine synthase</fullName>
        <ecNumber evidence="8">6.3.4.19</ecNumber>
    </recommendedName>
    <alternativeName>
        <fullName evidence="8">tRNA(Ile)-2-lysyl-cytidine synthase</fullName>
    </alternativeName>
    <alternativeName>
        <fullName evidence="8">tRNA(Ile)-lysidine synthetase</fullName>
    </alternativeName>
</protein>
<accession>A0A7Y0Q8I0</accession>
<dbReference type="GO" id="GO:0005524">
    <property type="term" value="F:ATP binding"/>
    <property type="evidence" value="ECO:0007669"/>
    <property type="project" value="UniProtKB-UniRule"/>
</dbReference>
<comment type="caution">
    <text evidence="10">The sequence shown here is derived from an EMBL/GenBank/DDBJ whole genome shotgun (WGS) entry which is preliminary data.</text>
</comment>
<evidence type="ECO:0000256" key="3">
    <source>
        <dbReference type="ARBA" id="ARBA00022598"/>
    </source>
</evidence>
<dbReference type="InterPro" id="IPR012094">
    <property type="entry name" value="tRNA_Ile_lys_synt"/>
</dbReference>
<dbReference type="SUPFAM" id="SSF52402">
    <property type="entry name" value="Adenine nucleotide alpha hydrolases-like"/>
    <property type="match status" value="1"/>
</dbReference>
<evidence type="ECO:0000256" key="1">
    <source>
        <dbReference type="ARBA" id="ARBA00004496"/>
    </source>
</evidence>
<dbReference type="PANTHER" id="PTHR43033">
    <property type="entry name" value="TRNA(ILE)-LYSIDINE SYNTHASE-RELATED"/>
    <property type="match status" value="1"/>
</dbReference>
<evidence type="ECO:0000256" key="4">
    <source>
        <dbReference type="ARBA" id="ARBA00022694"/>
    </source>
</evidence>
<dbReference type="InterPro" id="IPR012796">
    <property type="entry name" value="Lysidine-tRNA-synth_C"/>
</dbReference>
<dbReference type="InterPro" id="IPR012795">
    <property type="entry name" value="tRNA_Ile_lys_synt_N"/>
</dbReference>
<keyword evidence="2 8" id="KW-0963">Cytoplasm</keyword>
<dbReference type="GO" id="GO:0005737">
    <property type="term" value="C:cytoplasm"/>
    <property type="evidence" value="ECO:0007669"/>
    <property type="project" value="UniProtKB-SubCell"/>
</dbReference>
<feature type="domain" description="Lysidine-tRNA(Ile) synthetase C-terminal" evidence="9">
    <location>
        <begin position="376"/>
        <end position="449"/>
    </location>
</feature>
<dbReference type="EC" id="6.3.4.19" evidence="8"/>
<keyword evidence="11" id="KW-1185">Reference proteome</keyword>
<dbReference type="SUPFAM" id="SSF56037">
    <property type="entry name" value="PheT/TilS domain"/>
    <property type="match status" value="1"/>
</dbReference>
<evidence type="ECO:0000256" key="8">
    <source>
        <dbReference type="HAMAP-Rule" id="MF_01161"/>
    </source>
</evidence>
<evidence type="ECO:0000313" key="11">
    <source>
        <dbReference type="Proteomes" id="UP000568664"/>
    </source>
</evidence>
<dbReference type="Pfam" id="PF01171">
    <property type="entry name" value="ATP_bind_3"/>
    <property type="match status" value="1"/>
</dbReference>
<evidence type="ECO:0000256" key="2">
    <source>
        <dbReference type="ARBA" id="ARBA00022490"/>
    </source>
</evidence>
<evidence type="ECO:0000256" key="6">
    <source>
        <dbReference type="ARBA" id="ARBA00022840"/>
    </source>
</evidence>
<dbReference type="RefSeq" id="WP_169076567.1">
    <property type="nucleotide sequence ID" value="NZ_JABBXH010000007.1"/>
</dbReference>
<dbReference type="SMART" id="SM00977">
    <property type="entry name" value="TilS_C"/>
    <property type="match status" value="1"/>
</dbReference>
<reference evidence="10 11" key="1">
    <citation type="submission" date="2020-04" db="EMBL/GenBank/DDBJ databases">
        <title>Thalassotalea sp. M1531, isolated from the surface of marine red alga.</title>
        <authorList>
            <person name="Pang L."/>
            <person name="Lu D.-C."/>
        </authorList>
    </citation>
    <scope>NUCLEOTIDE SEQUENCE [LARGE SCALE GENOMIC DNA]</scope>
    <source>
        <strain evidence="10 11">M1531</strain>
    </source>
</reference>
<dbReference type="Gene3D" id="3.40.50.620">
    <property type="entry name" value="HUPs"/>
    <property type="match status" value="1"/>
</dbReference>
<dbReference type="InterPro" id="IPR011063">
    <property type="entry name" value="TilS/TtcA_N"/>
</dbReference>
<comment type="catalytic activity">
    <reaction evidence="7 8">
        <text>cytidine(34) in tRNA(Ile2) + L-lysine + ATP = lysidine(34) in tRNA(Ile2) + AMP + diphosphate + H(+)</text>
        <dbReference type="Rhea" id="RHEA:43744"/>
        <dbReference type="Rhea" id="RHEA-COMP:10625"/>
        <dbReference type="Rhea" id="RHEA-COMP:10670"/>
        <dbReference type="ChEBI" id="CHEBI:15378"/>
        <dbReference type="ChEBI" id="CHEBI:30616"/>
        <dbReference type="ChEBI" id="CHEBI:32551"/>
        <dbReference type="ChEBI" id="CHEBI:33019"/>
        <dbReference type="ChEBI" id="CHEBI:82748"/>
        <dbReference type="ChEBI" id="CHEBI:83665"/>
        <dbReference type="ChEBI" id="CHEBI:456215"/>
        <dbReference type="EC" id="6.3.4.19"/>
    </reaction>
</comment>
<name>A0A7Y0Q8I0_9GAMM</name>
<evidence type="ECO:0000256" key="5">
    <source>
        <dbReference type="ARBA" id="ARBA00022741"/>
    </source>
</evidence>
<dbReference type="PANTHER" id="PTHR43033:SF1">
    <property type="entry name" value="TRNA(ILE)-LYSIDINE SYNTHASE-RELATED"/>
    <property type="match status" value="1"/>
</dbReference>
<comment type="function">
    <text evidence="8">Ligates lysine onto the cytidine present at position 34 of the AUA codon-specific tRNA(Ile) that contains the anticodon CAU, in an ATP-dependent manner. Cytidine is converted to lysidine, thus changing the amino acid specificity of the tRNA from methionine to isoleucine.</text>
</comment>
<feature type="binding site" evidence="8">
    <location>
        <begin position="25"/>
        <end position="30"/>
    </location>
    <ligand>
        <name>ATP</name>
        <dbReference type="ChEBI" id="CHEBI:30616"/>
    </ligand>
</feature>
<dbReference type="Pfam" id="PF11734">
    <property type="entry name" value="TilS_C"/>
    <property type="match status" value="1"/>
</dbReference>
<dbReference type="GO" id="GO:0032267">
    <property type="term" value="F:tRNA(Ile)-lysidine synthase activity"/>
    <property type="evidence" value="ECO:0007669"/>
    <property type="project" value="UniProtKB-EC"/>
</dbReference>
<dbReference type="Gene3D" id="1.20.59.20">
    <property type="match status" value="1"/>
</dbReference>
<evidence type="ECO:0000259" key="9">
    <source>
        <dbReference type="SMART" id="SM00977"/>
    </source>
</evidence>
<keyword evidence="4 8" id="KW-0819">tRNA processing</keyword>
<dbReference type="InterPro" id="IPR014729">
    <property type="entry name" value="Rossmann-like_a/b/a_fold"/>
</dbReference>
<dbReference type="GO" id="GO:0006400">
    <property type="term" value="P:tRNA modification"/>
    <property type="evidence" value="ECO:0007669"/>
    <property type="project" value="UniProtKB-UniRule"/>
</dbReference>
<proteinExistence type="inferred from homology"/>
<comment type="similarity">
    <text evidence="8">Belongs to the tRNA(Ile)-lysidine synthase family.</text>
</comment>
<sequence length="453" mass="51480">MKLAQQYLTNLLNSHITTPLVVAYSGGVDSQVLLHLLYQLKSQLTPFPQIKVCHVNHGLSENAEQWQEFAKQQCSQFGFEIEVVAVELDTNNSESIEALARDARYNVLTSLFSEPAIILTGHHLDDQTETFLLALKRGAGVKGLSAMAQEANLGKHQLIRPLLSNSRKEIESYATNHQLAWIEDESNSDSRYDRNFLRIDVLPLLNKRWQGFNQTVVRSAAHCRENQQLADEIASLDFEKVAQSSQILCLEELLSLSRARFNNVIRYAIGQLNKLMPSQAQLDELFSQLAAQHDKTPEIKLGQLVARRYNGNIFLTPDYKDLKDYEVTIDCQRLSINDFSVLLPDNLGSLIFSAECMQQNEKDVTVISLGADVSNLSLRFSHSNPIVEPDYRQHSRPLKKVLQELKLPPWQRKRIPFLYQNECLVTALGQFVCKGFLAGERSNQIYVRWLAPQ</sequence>
<evidence type="ECO:0000256" key="7">
    <source>
        <dbReference type="ARBA" id="ARBA00048539"/>
    </source>
</evidence>
<dbReference type="AlphaFoldDB" id="A0A7Y0Q8I0"/>
<evidence type="ECO:0000313" key="10">
    <source>
        <dbReference type="EMBL" id="NMP33246.1"/>
    </source>
</evidence>
<dbReference type="SUPFAM" id="SSF82829">
    <property type="entry name" value="MesJ substrate recognition domain-like"/>
    <property type="match status" value="1"/>
</dbReference>
<gene>
    <name evidence="8 10" type="primary">tilS</name>
    <name evidence="10" type="ORF">HII17_16965</name>
</gene>
<dbReference type="EMBL" id="JABBXH010000007">
    <property type="protein sequence ID" value="NMP33246.1"/>
    <property type="molecule type" value="Genomic_DNA"/>
</dbReference>
<dbReference type="InterPro" id="IPR015262">
    <property type="entry name" value="tRNA_Ile_lys_synt_subst-bd"/>
</dbReference>
<dbReference type="Pfam" id="PF09179">
    <property type="entry name" value="TilS"/>
    <property type="match status" value="1"/>
</dbReference>
<keyword evidence="3 8" id="KW-0436">Ligase</keyword>
<comment type="domain">
    <text evidence="8">The N-terminal region contains the highly conserved SGGXDS motif, predicted to be a P-loop motif involved in ATP binding.</text>
</comment>
<dbReference type="NCBIfam" id="TIGR02433">
    <property type="entry name" value="lysidine_TilS_C"/>
    <property type="match status" value="1"/>
</dbReference>
<organism evidence="10 11">
    <name type="scientific">Thalassotalea algicola</name>
    <dbReference type="NCBI Taxonomy" id="2716224"/>
    <lineage>
        <taxon>Bacteria</taxon>
        <taxon>Pseudomonadati</taxon>
        <taxon>Pseudomonadota</taxon>
        <taxon>Gammaproteobacteria</taxon>
        <taxon>Alteromonadales</taxon>
        <taxon>Colwelliaceae</taxon>
        <taxon>Thalassotalea</taxon>
    </lineage>
</organism>
<dbReference type="CDD" id="cd01992">
    <property type="entry name" value="TilS_N"/>
    <property type="match status" value="1"/>
</dbReference>
<comment type="subcellular location">
    <subcellularLocation>
        <location evidence="1 8">Cytoplasm</location>
    </subcellularLocation>
</comment>
<keyword evidence="6 8" id="KW-0067">ATP-binding</keyword>
<dbReference type="Proteomes" id="UP000568664">
    <property type="component" value="Unassembled WGS sequence"/>
</dbReference>